<dbReference type="PANTHER" id="PTHR16943:SF8">
    <property type="entry name" value="2-METHYLCITRATE DEHYDRATASE"/>
    <property type="match status" value="1"/>
</dbReference>
<dbReference type="InterPro" id="IPR045336">
    <property type="entry name" value="MmgE_PrpD_N"/>
</dbReference>
<dbReference type="Gene3D" id="1.10.4100.10">
    <property type="entry name" value="2-methylcitrate dehydratase PrpD"/>
    <property type="match status" value="1"/>
</dbReference>
<comment type="caution">
    <text evidence="4">The sequence shown here is derived from an EMBL/GenBank/DDBJ whole genome shotgun (WGS) entry which is preliminary data.</text>
</comment>
<dbReference type="Proteomes" id="UP000799772">
    <property type="component" value="Unassembled WGS sequence"/>
</dbReference>
<keyword evidence="5" id="KW-1185">Reference proteome</keyword>
<dbReference type="InterPro" id="IPR036148">
    <property type="entry name" value="MmgE/PrpD_sf"/>
</dbReference>
<dbReference type="InterPro" id="IPR042183">
    <property type="entry name" value="MmgE/PrpD_sf_1"/>
</dbReference>
<dbReference type="AlphaFoldDB" id="A0A9P4MEI0"/>
<gene>
    <name evidence="4" type="ORF">NA57DRAFT_51308</name>
</gene>
<dbReference type="Pfam" id="PF19305">
    <property type="entry name" value="MmgE_PrpD_C"/>
    <property type="match status" value="1"/>
</dbReference>
<dbReference type="InterPro" id="IPR005656">
    <property type="entry name" value="MmgE_PrpD"/>
</dbReference>
<evidence type="ECO:0000259" key="2">
    <source>
        <dbReference type="Pfam" id="PF03972"/>
    </source>
</evidence>
<dbReference type="OrthoDB" id="4120269at2759"/>
<reference evidence="4" key="1">
    <citation type="journal article" date="2020" name="Stud. Mycol.">
        <title>101 Dothideomycetes genomes: a test case for predicting lifestyles and emergence of pathogens.</title>
        <authorList>
            <person name="Haridas S."/>
            <person name="Albert R."/>
            <person name="Binder M."/>
            <person name="Bloem J."/>
            <person name="Labutti K."/>
            <person name="Salamov A."/>
            <person name="Andreopoulos B."/>
            <person name="Baker S."/>
            <person name="Barry K."/>
            <person name="Bills G."/>
            <person name="Bluhm B."/>
            <person name="Cannon C."/>
            <person name="Castanera R."/>
            <person name="Culley D."/>
            <person name="Daum C."/>
            <person name="Ezra D."/>
            <person name="Gonzalez J."/>
            <person name="Henrissat B."/>
            <person name="Kuo A."/>
            <person name="Liang C."/>
            <person name="Lipzen A."/>
            <person name="Lutzoni F."/>
            <person name="Magnuson J."/>
            <person name="Mondo S."/>
            <person name="Nolan M."/>
            <person name="Ohm R."/>
            <person name="Pangilinan J."/>
            <person name="Park H.-J."/>
            <person name="Ramirez L."/>
            <person name="Alfaro M."/>
            <person name="Sun H."/>
            <person name="Tritt A."/>
            <person name="Yoshinaga Y."/>
            <person name="Zwiers L.-H."/>
            <person name="Turgeon B."/>
            <person name="Goodwin S."/>
            <person name="Spatafora J."/>
            <person name="Crous P."/>
            <person name="Grigoriev I."/>
        </authorList>
    </citation>
    <scope>NUCLEOTIDE SEQUENCE</scope>
    <source>
        <strain evidence="4">CBS 133067</strain>
    </source>
</reference>
<evidence type="ECO:0000313" key="4">
    <source>
        <dbReference type="EMBL" id="KAF2104487.1"/>
    </source>
</evidence>
<dbReference type="SUPFAM" id="SSF103378">
    <property type="entry name" value="2-methylcitrate dehydratase PrpD"/>
    <property type="match status" value="1"/>
</dbReference>
<evidence type="ECO:0000259" key="3">
    <source>
        <dbReference type="Pfam" id="PF19305"/>
    </source>
</evidence>
<dbReference type="PANTHER" id="PTHR16943">
    <property type="entry name" value="2-METHYLCITRATE DEHYDRATASE-RELATED"/>
    <property type="match status" value="1"/>
</dbReference>
<proteinExistence type="inferred from homology"/>
<feature type="domain" description="MmgE/PrpD N-terminal" evidence="2">
    <location>
        <begin position="24"/>
        <end position="255"/>
    </location>
</feature>
<dbReference type="EMBL" id="ML978121">
    <property type="protein sequence ID" value="KAF2104487.1"/>
    <property type="molecule type" value="Genomic_DNA"/>
</dbReference>
<evidence type="ECO:0000313" key="5">
    <source>
        <dbReference type="Proteomes" id="UP000799772"/>
    </source>
</evidence>
<evidence type="ECO:0000256" key="1">
    <source>
        <dbReference type="ARBA" id="ARBA00006174"/>
    </source>
</evidence>
<dbReference type="Gene3D" id="3.30.1330.120">
    <property type="entry name" value="2-methylcitrate dehydratase PrpD"/>
    <property type="match status" value="1"/>
</dbReference>
<comment type="similarity">
    <text evidence="1">Belongs to the PrpD family.</text>
</comment>
<sequence length="472" mass="50029">MSTNGATNATGQDSLTRLTARRLRQIASNNVPTHLKEKAALAVLDYLGAVASGFQAPWAPQVVQYARKRKGVPESYAWGLGEDTSAETAAFVNSVLAHSAIRDDMHLKSNSHIGSMVISAALALAQREGWTGEQLLKGIIGAYDAASFLGVAVQQSPGYNRHIRPSGICGAFGSAAAAIAATNVSEEVAVNALAFAANMASGFNEWAWIGGTEIYVEMGTASQSGIAAFDLANAGMQCSETILEGRAGLFAAFNASQGESLFRKGLAGEIGKGLMDIRFKPVPGCNYAQTPLATALRCTKNHDLSAGIKRVVVDCTIGAKNYPGCDNPGPFSTIQETKMSIQFGVCGALLNGNVSEQLFKKYHDATITKMAAECVVEAAKEYDQSFSEGRQPARVEVTLADGTTVKEELPDVPWVDSNGVVSRFLEDTKPMLSSEDSRKKMDLAEGINWFRGSQTPSSLPKGSSEAWLLIAA</sequence>
<organism evidence="4 5">
    <name type="scientific">Rhizodiscina lignyota</name>
    <dbReference type="NCBI Taxonomy" id="1504668"/>
    <lineage>
        <taxon>Eukaryota</taxon>
        <taxon>Fungi</taxon>
        <taxon>Dikarya</taxon>
        <taxon>Ascomycota</taxon>
        <taxon>Pezizomycotina</taxon>
        <taxon>Dothideomycetes</taxon>
        <taxon>Pleosporomycetidae</taxon>
        <taxon>Aulographales</taxon>
        <taxon>Rhizodiscinaceae</taxon>
        <taxon>Rhizodiscina</taxon>
    </lineage>
</organism>
<dbReference type="GO" id="GO:0016829">
    <property type="term" value="F:lyase activity"/>
    <property type="evidence" value="ECO:0007669"/>
    <property type="project" value="InterPro"/>
</dbReference>
<dbReference type="InterPro" id="IPR042188">
    <property type="entry name" value="MmgE/PrpD_sf_2"/>
</dbReference>
<dbReference type="Pfam" id="PF03972">
    <property type="entry name" value="MmgE_PrpD_N"/>
    <property type="match status" value="1"/>
</dbReference>
<name>A0A9P4MEI0_9PEZI</name>
<protein>
    <submittedName>
        <fullName evidence="4">2-methylcitrate dehydratase PrpD</fullName>
    </submittedName>
</protein>
<accession>A0A9P4MEI0</accession>
<feature type="domain" description="MmgE/PrpD C-terminal" evidence="3">
    <location>
        <begin position="283"/>
        <end position="409"/>
    </location>
</feature>
<dbReference type="InterPro" id="IPR045337">
    <property type="entry name" value="MmgE_PrpD_C"/>
</dbReference>